<keyword evidence="4" id="KW-1185">Reference proteome</keyword>
<dbReference type="InterPro" id="IPR012674">
    <property type="entry name" value="Calycin"/>
</dbReference>
<dbReference type="Gene3D" id="2.40.128.20">
    <property type="match status" value="1"/>
</dbReference>
<dbReference type="Proteomes" id="UP000224567">
    <property type="component" value="Unassembled WGS sequence"/>
</dbReference>
<proteinExistence type="predicted"/>
<feature type="region of interest" description="Disordered" evidence="1">
    <location>
        <begin position="48"/>
        <end position="70"/>
    </location>
</feature>
<reference evidence="4" key="2">
    <citation type="journal article" date="2017" name="J. Anim. Genet.">
        <title>Multiple reference genome sequences of hot pepper reveal the massive evolution of plant disease resistance genes by retroduplication.</title>
        <authorList>
            <person name="Kim S."/>
            <person name="Park J."/>
            <person name="Yeom S.-I."/>
            <person name="Kim Y.-M."/>
            <person name="Seo E."/>
            <person name="Kim K.-T."/>
            <person name="Kim M.-S."/>
            <person name="Lee J.M."/>
            <person name="Cheong K."/>
            <person name="Shin H.-S."/>
            <person name="Kim S.-B."/>
            <person name="Han K."/>
            <person name="Lee J."/>
            <person name="Park M."/>
            <person name="Lee H.-A."/>
            <person name="Lee H.-Y."/>
            <person name="Lee Y."/>
            <person name="Oh S."/>
            <person name="Lee J.H."/>
            <person name="Choi E."/>
            <person name="Choi E."/>
            <person name="Lee S.E."/>
            <person name="Jeon J."/>
            <person name="Kim H."/>
            <person name="Choi G."/>
            <person name="Song H."/>
            <person name="Lee J."/>
            <person name="Lee S.-C."/>
            <person name="Kwon J.-K."/>
            <person name="Lee H.-Y."/>
            <person name="Koo N."/>
            <person name="Hong Y."/>
            <person name="Kim R.W."/>
            <person name="Kang W.-H."/>
            <person name="Huh J.H."/>
            <person name="Kang B.-C."/>
            <person name="Yang T.-J."/>
            <person name="Lee Y.-H."/>
            <person name="Bennetzen J.L."/>
            <person name="Choi D."/>
        </authorList>
    </citation>
    <scope>NUCLEOTIDE SEQUENCE [LARGE SCALE GENOMIC DNA]</scope>
    <source>
        <strain evidence="4">cv. PBC81</strain>
    </source>
</reference>
<reference evidence="3 4" key="1">
    <citation type="journal article" date="2017" name="Genome Biol.">
        <title>New reference genome sequences of hot pepper reveal the massive evolution of plant disease-resistance genes by retroduplication.</title>
        <authorList>
            <person name="Kim S."/>
            <person name="Park J."/>
            <person name="Yeom S.I."/>
            <person name="Kim Y.M."/>
            <person name="Seo E."/>
            <person name="Kim K.T."/>
            <person name="Kim M.S."/>
            <person name="Lee J.M."/>
            <person name="Cheong K."/>
            <person name="Shin H.S."/>
            <person name="Kim S.B."/>
            <person name="Han K."/>
            <person name="Lee J."/>
            <person name="Park M."/>
            <person name="Lee H.A."/>
            <person name="Lee H.Y."/>
            <person name="Lee Y."/>
            <person name="Oh S."/>
            <person name="Lee J.H."/>
            <person name="Choi E."/>
            <person name="Choi E."/>
            <person name="Lee S.E."/>
            <person name="Jeon J."/>
            <person name="Kim H."/>
            <person name="Choi G."/>
            <person name="Song H."/>
            <person name="Lee J."/>
            <person name="Lee S.C."/>
            <person name="Kwon J.K."/>
            <person name="Lee H.Y."/>
            <person name="Koo N."/>
            <person name="Hong Y."/>
            <person name="Kim R.W."/>
            <person name="Kang W.H."/>
            <person name="Huh J.H."/>
            <person name="Kang B.C."/>
            <person name="Yang T.J."/>
            <person name="Lee Y.H."/>
            <person name="Bennetzen J.L."/>
            <person name="Choi D."/>
        </authorList>
    </citation>
    <scope>NUCLEOTIDE SEQUENCE [LARGE SCALE GENOMIC DNA]</scope>
    <source>
        <strain evidence="4">cv. PBC81</strain>
    </source>
</reference>
<protein>
    <recommendedName>
        <fullName evidence="2">Lipocalin/cytosolic fatty-acid binding domain-containing protein</fullName>
    </recommendedName>
</protein>
<gene>
    <name evidence="3" type="ORF">CQW23_06862</name>
</gene>
<dbReference type="EMBL" id="MLFT02000003">
    <property type="protein sequence ID" value="PHT52400.1"/>
    <property type="molecule type" value="Genomic_DNA"/>
</dbReference>
<name>A0A2G2X4L5_CAPBA</name>
<evidence type="ECO:0000313" key="4">
    <source>
        <dbReference type="Proteomes" id="UP000224567"/>
    </source>
</evidence>
<dbReference type="InterPro" id="IPR000566">
    <property type="entry name" value="Lipocln_cytosolic_FA-bd_dom"/>
</dbReference>
<evidence type="ECO:0000259" key="2">
    <source>
        <dbReference type="Pfam" id="PF08212"/>
    </source>
</evidence>
<dbReference type="SUPFAM" id="SSF50814">
    <property type="entry name" value="Lipocalins"/>
    <property type="match status" value="1"/>
</dbReference>
<organism evidence="3 4">
    <name type="scientific">Capsicum baccatum</name>
    <name type="common">Peruvian pepper</name>
    <dbReference type="NCBI Taxonomy" id="33114"/>
    <lineage>
        <taxon>Eukaryota</taxon>
        <taxon>Viridiplantae</taxon>
        <taxon>Streptophyta</taxon>
        <taxon>Embryophyta</taxon>
        <taxon>Tracheophyta</taxon>
        <taxon>Spermatophyta</taxon>
        <taxon>Magnoliopsida</taxon>
        <taxon>eudicotyledons</taxon>
        <taxon>Gunneridae</taxon>
        <taxon>Pentapetalae</taxon>
        <taxon>asterids</taxon>
        <taxon>lamiids</taxon>
        <taxon>Solanales</taxon>
        <taxon>Solanaceae</taxon>
        <taxon>Solanoideae</taxon>
        <taxon>Capsiceae</taxon>
        <taxon>Capsicum</taxon>
    </lineage>
</organism>
<feature type="domain" description="Lipocalin/cytosolic fatty-acid binding" evidence="2">
    <location>
        <begin position="21"/>
        <end position="56"/>
    </location>
</feature>
<dbReference type="AlphaFoldDB" id="A0A2G2X4L5"/>
<comment type="caution">
    <text evidence="3">The sequence shown here is derived from an EMBL/GenBank/DDBJ whole genome shotgun (WGS) entry which is preliminary data.</text>
</comment>
<evidence type="ECO:0000256" key="1">
    <source>
        <dbReference type="SAM" id="MobiDB-lite"/>
    </source>
</evidence>
<accession>A0A2G2X4L5</accession>
<dbReference type="OrthoDB" id="1710747at2759"/>
<dbReference type="Pfam" id="PF08212">
    <property type="entry name" value="Lipocalin_2"/>
    <property type="match status" value="1"/>
</dbReference>
<dbReference type="STRING" id="33114.A0A2G2X4L5"/>
<sequence>MASWPSFRTPQLVPRDSWANLILCRRPHLDDEIYNQLVEKGKAEGYDVSKLCKTPQSDSPPSEDGPKDDKGIWWIKSILGK</sequence>
<evidence type="ECO:0000313" key="3">
    <source>
        <dbReference type="EMBL" id="PHT52400.1"/>
    </source>
</evidence>